<dbReference type="EMBL" id="JABRWO010000006">
    <property type="protein sequence ID" value="MBA2115353.1"/>
    <property type="molecule type" value="Genomic_DNA"/>
</dbReference>
<dbReference type="SUPFAM" id="SSF52833">
    <property type="entry name" value="Thioredoxin-like"/>
    <property type="match status" value="1"/>
</dbReference>
<keyword evidence="4" id="KW-1185">Reference proteome</keyword>
<feature type="signal peptide" evidence="2">
    <location>
        <begin position="1"/>
        <end position="20"/>
    </location>
</feature>
<dbReference type="RefSeq" id="WP_207396779.1">
    <property type="nucleotide sequence ID" value="NZ_JABRWO010000006.1"/>
</dbReference>
<evidence type="ECO:0008006" key="5">
    <source>
        <dbReference type="Google" id="ProtNLM"/>
    </source>
</evidence>
<comment type="caution">
    <text evidence="3">The sequence shown here is derived from an EMBL/GenBank/DDBJ whole genome shotgun (WGS) entry which is preliminary data.</text>
</comment>
<protein>
    <recommendedName>
        <fullName evidence="5">Nickel uptake substrate-specific transmembrane region</fullName>
    </recommendedName>
</protein>
<accession>A0A7V8V5J7</accession>
<proteinExistence type="predicted"/>
<feature type="coiled-coil region" evidence="1">
    <location>
        <begin position="701"/>
        <end position="728"/>
    </location>
</feature>
<feature type="chain" id="PRO_5030645593" description="Nickel uptake substrate-specific transmembrane region" evidence="2">
    <location>
        <begin position="21"/>
        <end position="972"/>
    </location>
</feature>
<gene>
    <name evidence="3" type="ORF">HOV93_25270</name>
</gene>
<sequence length="972" mass="107645">MRRFSMVLSVLLLTASMAWAAEQKEDKKKDPPKVSLHGEVVDAIGQPVADAKVTCLTYLPNGKSEATTDADGKFTLNVYEGQLQYLPLLVDDSAGDRMGVHKPEYKNPPKPGDSVKISLEPSRTVTLQVTDASGKPSPETKVGGMAMNFIAYDATTNEQGETTLRWPISYPPDRLFAFKEDIGFDYRVVSTRRDAAHVAPWFDEPIITLQLAPSQTIRLRLIDRDGQPIPGIQAYNWLLRKPGEPDSFNLGMTQEFYRSTSNKDGVVSFPGTPTWNEHPFILWPSSPDHIHLRITYDTEQHADGPMEVVLDKYETISGQVVDVGGKPVAGIKVVGYGSGGTTDRLSGSCQTDDEGKLEMKVPPNAVYALVATDDKKRLASKVVSDIVVKPKASVQDVTITVGPATRVYGKVVSNEDATPIPDASVQIYASDLKAPDLEALGIPTSEESRWSSPPPLRWYARTSEDGTYEVFVGPGGYNVESTGTPSRHRFTVTDQKELEFNFVKEIPRSGSIQGNVVNSETGDPVADVVVDGVYRNERHVADFRARTDDDGQFNVQRQLYPITMYVASKDGSLKGIVEVTADQKSVTIPISPVASVKGRMIDRDTKEPKGNTEIGWGRRIYLGYESSLSRTSWGGKVTTDADGNFTATGLVVGQEYHFTVEQVKHRYSRLTDFTPETPGLTDLGDLSLAPPYKPPTFEERVDRLFANKKTLEVRMAEAKVKAEQRRQNILVLFVDRKVPLAKQVFELRLDNHEAMLQLFNYQHLFVDLDTEGAGVLASTLGISLDEAELPSVWIGDPSGSRIHSTSLPRTEKGDEINVAATIELMKEYTPEPLDGRDLLREALAEAKASNRRVIVQETATWCGPCHMLADYLEKHRETWEKDYILLKMDDRWTGANEIMDNIEDPKNRGGVPWVAILDSDGKMLTNSNSSDGNIGFPSSEKGIAHFMTMLNDSKIRLTKEDLQTLKIGLKKK</sequence>
<keyword evidence="1" id="KW-0175">Coiled coil</keyword>
<dbReference type="CDD" id="cd02947">
    <property type="entry name" value="TRX_family"/>
    <property type="match status" value="1"/>
</dbReference>
<keyword evidence="2" id="KW-0732">Signal</keyword>
<dbReference type="Gene3D" id="3.40.30.10">
    <property type="entry name" value="Glutaredoxin"/>
    <property type="match status" value="1"/>
</dbReference>
<dbReference type="Pfam" id="PF13899">
    <property type="entry name" value="Thioredoxin_7"/>
    <property type="match status" value="1"/>
</dbReference>
<organism evidence="3 4">
    <name type="scientific">Bremerella alba</name>
    <dbReference type="NCBI Taxonomy" id="980252"/>
    <lineage>
        <taxon>Bacteria</taxon>
        <taxon>Pseudomonadati</taxon>
        <taxon>Planctomycetota</taxon>
        <taxon>Planctomycetia</taxon>
        <taxon>Pirellulales</taxon>
        <taxon>Pirellulaceae</taxon>
        <taxon>Bremerella</taxon>
    </lineage>
</organism>
<name>A0A7V8V5J7_9BACT</name>
<dbReference type="Proteomes" id="UP000551616">
    <property type="component" value="Unassembled WGS sequence"/>
</dbReference>
<dbReference type="InterPro" id="IPR036249">
    <property type="entry name" value="Thioredoxin-like_sf"/>
</dbReference>
<dbReference type="InterPro" id="IPR008969">
    <property type="entry name" value="CarboxyPept-like_regulatory"/>
</dbReference>
<dbReference type="AlphaFoldDB" id="A0A7V8V5J7"/>
<reference evidence="3 4" key="1">
    <citation type="submission" date="2020-05" db="EMBL/GenBank/DDBJ databases">
        <title>Bremerella alba sp. nov., a novel planctomycete isolated from the surface of the macroalga Fucus spiralis.</title>
        <authorList>
            <person name="Godinho O."/>
            <person name="Botelho R."/>
            <person name="Albuquerque L."/>
            <person name="Wiegand S."/>
            <person name="Da Costa M.S."/>
            <person name="Lobo-Da-Cunha A."/>
            <person name="Jogler C."/>
            <person name="Lage O.M."/>
        </authorList>
    </citation>
    <scope>NUCLEOTIDE SEQUENCE [LARGE SCALE GENOMIC DNA]</scope>
    <source>
        <strain evidence="3 4">FF15</strain>
    </source>
</reference>
<evidence type="ECO:0000313" key="3">
    <source>
        <dbReference type="EMBL" id="MBA2115353.1"/>
    </source>
</evidence>
<evidence type="ECO:0000256" key="1">
    <source>
        <dbReference type="SAM" id="Coils"/>
    </source>
</evidence>
<dbReference type="SUPFAM" id="SSF49464">
    <property type="entry name" value="Carboxypeptidase regulatory domain-like"/>
    <property type="match status" value="3"/>
</dbReference>
<evidence type="ECO:0000313" key="4">
    <source>
        <dbReference type="Proteomes" id="UP000551616"/>
    </source>
</evidence>
<evidence type="ECO:0000256" key="2">
    <source>
        <dbReference type="SAM" id="SignalP"/>
    </source>
</evidence>